<evidence type="ECO:0000256" key="6">
    <source>
        <dbReference type="ARBA" id="ARBA00023180"/>
    </source>
</evidence>
<feature type="domain" description="T-cell immunomodulatory protein TIP C2" evidence="8">
    <location>
        <begin position="592"/>
        <end position="682"/>
    </location>
</feature>
<name>A0A3B0N830_THEAN</name>
<dbReference type="SUPFAM" id="SSF69318">
    <property type="entry name" value="Integrin alpha N-terminal domain"/>
    <property type="match status" value="1"/>
</dbReference>
<dbReference type="Pfam" id="PF23122">
    <property type="entry name" value="C2_ITFG1"/>
    <property type="match status" value="1"/>
</dbReference>
<dbReference type="EMBL" id="UIVS01000004">
    <property type="protein sequence ID" value="SVP94501.1"/>
    <property type="molecule type" value="Genomic_DNA"/>
</dbReference>
<comment type="subcellular location">
    <subcellularLocation>
        <location evidence="1">Membrane</location>
        <topology evidence="1">Single-pass type I membrane protein</topology>
    </subcellularLocation>
</comment>
<dbReference type="PANTHER" id="PTHR13412">
    <property type="entry name" value="T-CELL IMMUNOMODULATORY PROTEIN HOMOLOG"/>
    <property type="match status" value="1"/>
</dbReference>
<evidence type="ECO:0000256" key="4">
    <source>
        <dbReference type="ARBA" id="ARBA00022989"/>
    </source>
</evidence>
<organism evidence="9">
    <name type="scientific">Theileria annulata</name>
    <dbReference type="NCBI Taxonomy" id="5874"/>
    <lineage>
        <taxon>Eukaryota</taxon>
        <taxon>Sar</taxon>
        <taxon>Alveolata</taxon>
        <taxon>Apicomplexa</taxon>
        <taxon>Aconoidasida</taxon>
        <taxon>Piroplasmida</taxon>
        <taxon>Theileriidae</taxon>
        <taxon>Theileria</taxon>
    </lineage>
</organism>
<accession>A0A3B0N830</accession>
<evidence type="ECO:0000259" key="8">
    <source>
        <dbReference type="Pfam" id="PF23122"/>
    </source>
</evidence>
<dbReference type="Gene3D" id="2.130.10.130">
    <property type="entry name" value="Integrin alpha, N-terminal"/>
    <property type="match status" value="1"/>
</dbReference>
<keyword evidence="5 7" id="KW-0472">Membrane</keyword>
<dbReference type="InterPro" id="IPR024881">
    <property type="entry name" value="Tip"/>
</dbReference>
<sequence length="754" mass="86520">MNLSWKLKNNSRIPSFNFSSILFFLFILIFTIRSYSYDFRLESSKFKGKGLIGDFGDFDNSGSLSFATYSYNTVTDKSTIYIYSDITKSDKSEPYYKFQVDGECDGITAADFDSNDFLDLLLVMKKKPSPEDTNTLYYLLVYYQLMGGEFGSNSTWDSRQSLEISFNNLENKLGDIDNVKSKVLEHKYYEYSTIHPLVADFDGDGTFDILVQTPDLKLFFWMNYGYFFLPFPHNKIPTFTLNYEIDGFIPNPHSCAFIDMNGDCRPDLVLMLEYPHLKNVYVDIWLADVAPTGVVYKRSDNLLLPKNHGMITFGDFDNDGTNDILVPTCDSVNSEGYCTSRCKIEISYNKQIPFCPQMFQTSDQLCRHPAELCVHSRMDFTPFTNHVIEIAEEYTFIYPLNSSQFNLTKSKFNYSKISKTQSIELRTPKEDGGNEVEDIETSKIIYSKLPTQLERVTAGDFNNNGFLDLIIPLKFVDSVSEHSSKDKSEKHNGSPKYLSLIAKNLSKDKGDANFNEFIPVIIHNPDATLTHVATADIVDRRMVNMMLFLKIGEKMECLYYSLYKETIDLFMKLMTKYMVIDESKYPDNYFLSGSNNNGLTYKLTVIDIHGIKFPKIATLRPQTAYSPLYTPFTFIGLGKTNNYVEEFYLGISSSNKKCNHMWISIIPSCTVITVPVPLEIPSHTATYQISQGNMEMFRWVLKLSIIPGKKLFMILITTSISLIVFGIIVLIFDFKEKREDFVQAKGFRQKFIIN</sequence>
<protein>
    <submittedName>
        <fullName evidence="9">Repeat domain in Vibrio, Colwellia, Bradyrhizobium and Shewanella, putative</fullName>
    </submittedName>
</protein>
<evidence type="ECO:0000256" key="7">
    <source>
        <dbReference type="SAM" id="Phobius"/>
    </source>
</evidence>
<evidence type="ECO:0000256" key="5">
    <source>
        <dbReference type="ARBA" id="ARBA00023136"/>
    </source>
</evidence>
<dbReference type="PANTHER" id="PTHR13412:SF0">
    <property type="entry name" value="T-CELL IMMUNOMODULATORY PROTEIN"/>
    <property type="match status" value="1"/>
</dbReference>
<proteinExistence type="inferred from homology"/>
<evidence type="ECO:0000256" key="2">
    <source>
        <dbReference type="ARBA" id="ARBA00006496"/>
    </source>
</evidence>
<comment type="similarity">
    <text evidence="2">Belongs to the TIP family.</text>
</comment>
<evidence type="ECO:0000256" key="1">
    <source>
        <dbReference type="ARBA" id="ARBA00004479"/>
    </source>
</evidence>
<reference evidence="9" key="1">
    <citation type="submission" date="2018-07" db="EMBL/GenBank/DDBJ databases">
        <authorList>
            <person name="Quirk P.G."/>
            <person name="Krulwich T.A."/>
        </authorList>
    </citation>
    <scope>NUCLEOTIDE SEQUENCE</scope>
    <source>
        <strain evidence="9">Anand</strain>
    </source>
</reference>
<keyword evidence="6" id="KW-0325">Glycoprotein</keyword>
<evidence type="ECO:0000313" key="10">
    <source>
        <dbReference type="EMBL" id="SVP94501.1"/>
    </source>
</evidence>
<dbReference type="InterPro" id="IPR057089">
    <property type="entry name" value="C2_TIP"/>
</dbReference>
<gene>
    <name evidence="9" type="ORF">TAT_000300700</name>
    <name evidence="10" type="ORF">TAV_000300800</name>
</gene>
<evidence type="ECO:0000256" key="3">
    <source>
        <dbReference type="ARBA" id="ARBA00022692"/>
    </source>
</evidence>
<feature type="transmembrane region" description="Helical" evidence="7">
    <location>
        <begin position="711"/>
        <end position="732"/>
    </location>
</feature>
<dbReference type="GO" id="GO:0005886">
    <property type="term" value="C:plasma membrane"/>
    <property type="evidence" value="ECO:0007669"/>
    <property type="project" value="TreeGrafter"/>
</dbReference>
<dbReference type="VEuPathDB" id="PiroplasmaDB:TA17265"/>
<dbReference type="AlphaFoldDB" id="A0A3B0N830"/>
<keyword evidence="4 7" id="KW-1133">Transmembrane helix</keyword>
<dbReference type="EMBL" id="UIVT01000004">
    <property type="protein sequence ID" value="SVP94009.1"/>
    <property type="molecule type" value="Genomic_DNA"/>
</dbReference>
<keyword evidence="3 7" id="KW-0812">Transmembrane</keyword>
<dbReference type="InterPro" id="IPR028994">
    <property type="entry name" value="Integrin_alpha_N"/>
</dbReference>
<evidence type="ECO:0000313" key="9">
    <source>
        <dbReference type="EMBL" id="SVP94009.1"/>
    </source>
</evidence>